<protein>
    <submittedName>
        <fullName evidence="2">Uncharacterized protein</fullName>
    </submittedName>
</protein>
<sequence length="145" mass="16031">MESIITSSANASSKALSSTVCSYEDIRNIIQAAAFGDDFVPKKEKIADLSKKVASEDYVSIEGFKNWNKNRKVSNEKPKNPLPSKAKKTSKRKDRQPSSFNFEPKKSRNKVSAKTPEPIISSNKQDSSGVESLEDKLTKATYILG</sequence>
<feature type="region of interest" description="Disordered" evidence="1">
    <location>
        <begin position="69"/>
        <end position="133"/>
    </location>
</feature>
<keyword evidence="3" id="KW-1185">Reference proteome</keyword>
<dbReference type="OrthoDB" id="10491867at2759"/>
<evidence type="ECO:0000313" key="3">
    <source>
        <dbReference type="Proteomes" id="UP000886998"/>
    </source>
</evidence>
<proteinExistence type="predicted"/>
<dbReference type="Proteomes" id="UP000886998">
    <property type="component" value="Unassembled WGS sequence"/>
</dbReference>
<comment type="caution">
    <text evidence="2">The sequence shown here is derived from an EMBL/GenBank/DDBJ whole genome shotgun (WGS) entry which is preliminary data.</text>
</comment>
<feature type="compositionally biased region" description="Polar residues" evidence="1">
    <location>
        <begin position="120"/>
        <end position="130"/>
    </location>
</feature>
<gene>
    <name evidence="2" type="ORF">TNIN_326951</name>
</gene>
<name>A0A8X6XNI0_9ARAC</name>
<evidence type="ECO:0000256" key="1">
    <source>
        <dbReference type="SAM" id="MobiDB-lite"/>
    </source>
</evidence>
<accession>A0A8X6XNI0</accession>
<reference evidence="2" key="1">
    <citation type="submission" date="2020-08" db="EMBL/GenBank/DDBJ databases">
        <title>Multicomponent nature underlies the extraordinary mechanical properties of spider dragline silk.</title>
        <authorList>
            <person name="Kono N."/>
            <person name="Nakamura H."/>
            <person name="Mori M."/>
            <person name="Yoshida Y."/>
            <person name="Ohtoshi R."/>
            <person name="Malay A.D."/>
            <person name="Moran D.A.P."/>
            <person name="Tomita M."/>
            <person name="Numata K."/>
            <person name="Arakawa K."/>
        </authorList>
    </citation>
    <scope>NUCLEOTIDE SEQUENCE</scope>
</reference>
<organism evidence="2 3">
    <name type="scientific">Trichonephila inaurata madagascariensis</name>
    <dbReference type="NCBI Taxonomy" id="2747483"/>
    <lineage>
        <taxon>Eukaryota</taxon>
        <taxon>Metazoa</taxon>
        <taxon>Ecdysozoa</taxon>
        <taxon>Arthropoda</taxon>
        <taxon>Chelicerata</taxon>
        <taxon>Arachnida</taxon>
        <taxon>Araneae</taxon>
        <taxon>Araneomorphae</taxon>
        <taxon>Entelegynae</taxon>
        <taxon>Araneoidea</taxon>
        <taxon>Nephilidae</taxon>
        <taxon>Trichonephila</taxon>
        <taxon>Trichonephila inaurata</taxon>
    </lineage>
</organism>
<dbReference type="AlphaFoldDB" id="A0A8X6XNI0"/>
<dbReference type="EMBL" id="BMAV01011234">
    <property type="protein sequence ID" value="GFY56960.1"/>
    <property type="molecule type" value="Genomic_DNA"/>
</dbReference>
<feature type="compositionally biased region" description="Basic residues" evidence="1">
    <location>
        <begin position="85"/>
        <end position="94"/>
    </location>
</feature>
<evidence type="ECO:0000313" key="2">
    <source>
        <dbReference type="EMBL" id="GFY56960.1"/>
    </source>
</evidence>